<evidence type="ECO:0000259" key="13">
    <source>
        <dbReference type="PROSITE" id="PS50939"/>
    </source>
</evidence>
<evidence type="ECO:0000256" key="7">
    <source>
        <dbReference type="ARBA" id="ARBA00022982"/>
    </source>
</evidence>
<keyword evidence="9" id="KW-0408">Iron</keyword>
<evidence type="ECO:0000256" key="5">
    <source>
        <dbReference type="ARBA" id="ARBA00022692"/>
    </source>
</evidence>
<feature type="domain" description="Cytochrome b561" evidence="13">
    <location>
        <begin position="134"/>
        <end position="339"/>
    </location>
</feature>
<feature type="compositionally biased region" description="Low complexity" evidence="11">
    <location>
        <begin position="77"/>
        <end position="105"/>
    </location>
</feature>
<keyword evidence="5 12" id="KW-0812">Transmembrane</keyword>
<feature type="transmembrane region" description="Helical" evidence="12">
    <location>
        <begin position="140"/>
        <end position="160"/>
    </location>
</feature>
<feature type="transmembrane region" description="Helical" evidence="12">
    <location>
        <begin position="172"/>
        <end position="194"/>
    </location>
</feature>
<accession>A0A9P8D2I1</accession>
<dbReference type="GO" id="GO:0140575">
    <property type="term" value="F:transmembrane monodehydroascorbate reductase activity"/>
    <property type="evidence" value="ECO:0007669"/>
    <property type="project" value="InterPro"/>
</dbReference>
<dbReference type="PANTHER" id="PTHR15422">
    <property type="entry name" value="OS05G0565100 PROTEIN"/>
    <property type="match status" value="1"/>
</dbReference>
<dbReference type="GO" id="GO:0046872">
    <property type="term" value="F:metal ion binding"/>
    <property type="evidence" value="ECO:0007669"/>
    <property type="project" value="UniProtKB-KW"/>
</dbReference>
<evidence type="ECO:0000256" key="9">
    <source>
        <dbReference type="ARBA" id="ARBA00023004"/>
    </source>
</evidence>
<evidence type="ECO:0000256" key="2">
    <source>
        <dbReference type="ARBA" id="ARBA00004141"/>
    </source>
</evidence>
<dbReference type="AlphaFoldDB" id="A0A9P8D2I1"/>
<evidence type="ECO:0000256" key="1">
    <source>
        <dbReference type="ARBA" id="ARBA00001970"/>
    </source>
</evidence>
<evidence type="ECO:0000256" key="4">
    <source>
        <dbReference type="ARBA" id="ARBA00022617"/>
    </source>
</evidence>
<evidence type="ECO:0000256" key="8">
    <source>
        <dbReference type="ARBA" id="ARBA00022989"/>
    </source>
</evidence>
<evidence type="ECO:0000313" key="14">
    <source>
        <dbReference type="EMBL" id="KAG9327292.1"/>
    </source>
</evidence>
<evidence type="ECO:0000256" key="10">
    <source>
        <dbReference type="ARBA" id="ARBA00023136"/>
    </source>
</evidence>
<dbReference type="PROSITE" id="PS50939">
    <property type="entry name" value="CYTOCHROME_B561"/>
    <property type="match status" value="1"/>
</dbReference>
<feature type="transmembrane region" description="Helical" evidence="12">
    <location>
        <begin position="314"/>
        <end position="332"/>
    </location>
</feature>
<protein>
    <recommendedName>
        <fullName evidence="13">Cytochrome b561 domain-containing protein</fullName>
    </recommendedName>
</protein>
<dbReference type="CDD" id="cd08761">
    <property type="entry name" value="Cyt_b561_CYB561D2_like"/>
    <property type="match status" value="1"/>
</dbReference>
<keyword evidence="6" id="KW-0479">Metal-binding</keyword>
<name>A0A9P8D2I1_MORAP</name>
<feature type="region of interest" description="Disordered" evidence="11">
    <location>
        <begin position="1"/>
        <end position="134"/>
    </location>
</feature>
<comment type="cofactor">
    <cofactor evidence="1">
        <name>heme b</name>
        <dbReference type="ChEBI" id="CHEBI:60344"/>
    </cofactor>
</comment>
<gene>
    <name evidence="14" type="ORF">KVV02_007068</name>
</gene>
<comment type="subcellular location">
    <subcellularLocation>
        <location evidence="2">Membrane</location>
        <topology evidence="2">Multi-pass membrane protein</topology>
    </subcellularLocation>
</comment>
<dbReference type="EMBL" id="JAIFTL010000006">
    <property type="protein sequence ID" value="KAG9327292.1"/>
    <property type="molecule type" value="Genomic_DNA"/>
</dbReference>
<dbReference type="Pfam" id="PF03188">
    <property type="entry name" value="Cytochrom_B561"/>
    <property type="match status" value="1"/>
</dbReference>
<dbReference type="Gene3D" id="1.20.120.1770">
    <property type="match status" value="1"/>
</dbReference>
<evidence type="ECO:0000256" key="6">
    <source>
        <dbReference type="ARBA" id="ARBA00022723"/>
    </source>
</evidence>
<sequence>MAHPTQSQSDQDEDERRPFLSPPPPPSPPAAQIEVHPAQAQAPNYQTIDRARSPSTSKNTSKKKEIPPGAGSDSGIASPLSVSSSCSSSSSSSASSSASVSAQASDPETAAQQEAITVQDPHQHHHRHHRRSHKRRRIQMLLAVLSQLGLFVFFGTLAGVTAKAPWVYPYSWHPICMGLYGFVATEAILLLQPIEKGSHKRVARTWHGLLHTLSFVFAVCGFIAIYVNKDLLHKEHFHTNHAYFGCAAVFIFLLQVIFGFFVAYAPRALYQCIGQARIVRIHRVAGYVSIAVVWVTLWLAVLTSWMKKNFDHEWVFALGMGMLAVGLVGQITPSRIYARSRTAGHHPVRS</sequence>
<evidence type="ECO:0000313" key="15">
    <source>
        <dbReference type="Proteomes" id="UP000717515"/>
    </source>
</evidence>
<dbReference type="GO" id="GO:0016020">
    <property type="term" value="C:membrane"/>
    <property type="evidence" value="ECO:0007669"/>
    <property type="project" value="UniProtKB-SubCell"/>
</dbReference>
<evidence type="ECO:0000256" key="3">
    <source>
        <dbReference type="ARBA" id="ARBA00022448"/>
    </source>
</evidence>
<dbReference type="SMART" id="SM00665">
    <property type="entry name" value="B561"/>
    <property type="match status" value="1"/>
</dbReference>
<dbReference type="InterPro" id="IPR006593">
    <property type="entry name" value="Cyt_b561/ferric_Rdtase_TM"/>
</dbReference>
<evidence type="ECO:0000256" key="12">
    <source>
        <dbReference type="SAM" id="Phobius"/>
    </source>
</evidence>
<keyword evidence="4" id="KW-0349">Heme</keyword>
<keyword evidence="7" id="KW-0249">Electron transport</keyword>
<feature type="transmembrane region" description="Helical" evidence="12">
    <location>
        <begin position="242"/>
        <end position="264"/>
    </location>
</feature>
<feature type="compositionally biased region" description="Basic residues" evidence="11">
    <location>
        <begin position="123"/>
        <end position="134"/>
    </location>
</feature>
<proteinExistence type="predicted"/>
<reference evidence="14" key="1">
    <citation type="submission" date="2021-07" db="EMBL/GenBank/DDBJ databases">
        <title>Draft genome of Mortierella alpina, strain LL118, isolated from an aspen leaf litter sample.</title>
        <authorList>
            <person name="Yang S."/>
            <person name="Vinatzer B.A."/>
        </authorList>
    </citation>
    <scope>NUCLEOTIDE SEQUENCE</scope>
    <source>
        <strain evidence="14">LL118</strain>
    </source>
</reference>
<organism evidence="14 15">
    <name type="scientific">Mortierella alpina</name>
    <name type="common">Oleaginous fungus</name>
    <name type="synonym">Mortierella renispora</name>
    <dbReference type="NCBI Taxonomy" id="64518"/>
    <lineage>
        <taxon>Eukaryota</taxon>
        <taxon>Fungi</taxon>
        <taxon>Fungi incertae sedis</taxon>
        <taxon>Mucoromycota</taxon>
        <taxon>Mortierellomycotina</taxon>
        <taxon>Mortierellomycetes</taxon>
        <taxon>Mortierellales</taxon>
        <taxon>Mortierellaceae</taxon>
        <taxon>Mortierella</taxon>
    </lineage>
</organism>
<dbReference type="PANTHER" id="PTHR15422:SF45">
    <property type="entry name" value="CYTOCHROME B561 DOMAIN-CONTAINING PROTEIN"/>
    <property type="match status" value="1"/>
</dbReference>
<keyword evidence="3" id="KW-0813">Transport</keyword>
<feature type="compositionally biased region" description="Pro residues" evidence="11">
    <location>
        <begin position="20"/>
        <end position="29"/>
    </location>
</feature>
<dbReference type="Proteomes" id="UP000717515">
    <property type="component" value="Unassembled WGS sequence"/>
</dbReference>
<comment type="caution">
    <text evidence="14">The sequence shown here is derived from an EMBL/GenBank/DDBJ whole genome shotgun (WGS) entry which is preliminary data.</text>
</comment>
<evidence type="ECO:0000256" key="11">
    <source>
        <dbReference type="SAM" id="MobiDB-lite"/>
    </source>
</evidence>
<dbReference type="InterPro" id="IPR045150">
    <property type="entry name" value="CYB561D1/2"/>
</dbReference>
<keyword evidence="10 12" id="KW-0472">Membrane</keyword>
<keyword evidence="8 12" id="KW-1133">Transmembrane helix</keyword>
<feature type="transmembrane region" description="Helical" evidence="12">
    <location>
        <begin position="206"/>
        <end position="227"/>
    </location>
</feature>
<feature type="transmembrane region" description="Helical" evidence="12">
    <location>
        <begin position="284"/>
        <end position="302"/>
    </location>
</feature>